<evidence type="ECO:0000313" key="3">
    <source>
        <dbReference type="Proteomes" id="UP000748108"/>
    </source>
</evidence>
<protein>
    <submittedName>
        <fullName evidence="2">Uncharacterized protein</fullName>
    </submittedName>
</protein>
<evidence type="ECO:0000313" key="2">
    <source>
        <dbReference type="EMBL" id="MBT9282732.1"/>
    </source>
</evidence>
<organism evidence="2 3">
    <name type="scientific">Hydrogenibacillus schlegelii</name>
    <name type="common">Bacillus schlegelii</name>
    <dbReference type="NCBI Taxonomy" id="1484"/>
    <lineage>
        <taxon>Bacteria</taxon>
        <taxon>Bacillati</taxon>
        <taxon>Bacillota</taxon>
        <taxon>Bacilli</taxon>
        <taxon>Bacillales</taxon>
        <taxon>Bacillales Family X. Incertae Sedis</taxon>
        <taxon>Hydrogenibacillus</taxon>
    </lineage>
</organism>
<sequence>MWFSNEPAFGDFGIDGLNWPSRRTRRSASSVARENRSRRSRTGSSSTAGSIDWSTKKAIDPLPDLVVQLPGGPAPLLHLHPHRLLDEEHPLPMLPPPEDELRFTQYESKALFPVKGEFFTVI</sequence>
<feature type="region of interest" description="Disordered" evidence="1">
    <location>
        <begin position="13"/>
        <end position="54"/>
    </location>
</feature>
<reference evidence="2" key="1">
    <citation type="journal article" date="2021" name="Microbiology">
        <title>Metagenomic Analysis of the Microbial Community in the Underground Coal Fire Area (Kemerovo Region, Russia) Revealed Predominance of Thermophilic Members of the Phyla Deinococcus-thermus, Aquificae, and Firmicutes.</title>
        <authorList>
            <person name="Kadnikov V."/>
            <person name="Mardanov A.V."/>
            <person name="Beletsky A.V."/>
            <person name="Karnachuk O.V."/>
            <person name="Ravin N.V."/>
        </authorList>
    </citation>
    <scope>NUCLEOTIDE SEQUENCE</scope>
    <source>
        <strain evidence="2">RBS10-49</strain>
    </source>
</reference>
<comment type="caution">
    <text evidence="2">The sequence shown here is derived from an EMBL/GenBank/DDBJ whole genome shotgun (WGS) entry which is preliminary data.</text>
</comment>
<accession>A0A947CYG2</accession>
<dbReference type="EMBL" id="JAHHQF010000068">
    <property type="protein sequence ID" value="MBT9282732.1"/>
    <property type="molecule type" value="Genomic_DNA"/>
</dbReference>
<evidence type="ECO:0000256" key="1">
    <source>
        <dbReference type="SAM" id="MobiDB-lite"/>
    </source>
</evidence>
<dbReference type="AlphaFoldDB" id="A0A947CYG2"/>
<name>A0A947CYG2_HYDSH</name>
<proteinExistence type="predicted"/>
<gene>
    <name evidence="2" type="ORF">KM312_08860</name>
</gene>
<dbReference type="Proteomes" id="UP000748108">
    <property type="component" value="Unassembled WGS sequence"/>
</dbReference>